<dbReference type="GO" id="GO:0006488">
    <property type="term" value="P:dolichol-linked oligosaccharide biosynthetic process"/>
    <property type="evidence" value="ECO:0007669"/>
    <property type="project" value="UniProtKB-UniRule"/>
</dbReference>
<keyword evidence="9" id="KW-0256">Endoplasmic reticulum</keyword>
<dbReference type="EC" id="2.4.1.256" evidence="4 14"/>
<name>A0A0F7SLL0_PHARH</name>
<evidence type="ECO:0000256" key="3">
    <source>
        <dbReference type="ARBA" id="ARBA00010600"/>
    </source>
</evidence>
<evidence type="ECO:0000256" key="6">
    <source>
        <dbReference type="ARBA" id="ARBA00022676"/>
    </source>
</evidence>
<feature type="transmembrane region" description="Helical" evidence="14">
    <location>
        <begin position="6"/>
        <end position="24"/>
    </location>
</feature>
<comment type="caution">
    <text evidence="14">Lacks conserved residue(s) required for the propagation of feature annotation.</text>
</comment>
<keyword evidence="6 14" id="KW-0328">Glycosyltransferase</keyword>
<feature type="transmembrane region" description="Helical" evidence="14">
    <location>
        <begin position="288"/>
        <end position="305"/>
    </location>
</feature>
<comment type="subcellular location">
    <subcellularLocation>
        <location evidence="1">Endoplasmic reticulum membrane</location>
        <topology evidence="1">Multi-pass membrane protein</topology>
    </subcellularLocation>
</comment>
<evidence type="ECO:0000256" key="7">
    <source>
        <dbReference type="ARBA" id="ARBA00022679"/>
    </source>
</evidence>
<evidence type="ECO:0000256" key="13">
    <source>
        <dbReference type="ARBA" id="ARBA00048064"/>
    </source>
</evidence>
<feature type="transmembrane region" description="Helical" evidence="14">
    <location>
        <begin position="480"/>
        <end position="502"/>
    </location>
</feature>
<evidence type="ECO:0000256" key="14">
    <source>
        <dbReference type="PIRNR" id="PIRNR028810"/>
    </source>
</evidence>
<comment type="similarity">
    <text evidence="3 14">Belongs to the ALG10 glucosyltransferase family.</text>
</comment>
<dbReference type="InterPro" id="IPR016900">
    <property type="entry name" value="Alg10"/>
</dbReference>
<dbReference type="Pfam" id="PF04922">
    <property type="entry name" value="DIE2_ALG10"/>
    <property type="match status" value="1"/>
</dbReference>
<dbReference type="AlphaFoldDB" id="A0A0F7SLL0"/>
<comment type="function">
    <text evidence="12">Dol-P-Glc:Glc(2)Man(9)GlcNAc(2)-PP-Dol alpha-1,2-glucosyltransferase that operates in the biosynthetic pathway of dolichol-linked oligosaccharides, the glycan precursors employed in protein asparagine (N)-glycosylation. The assembly of dolichol-linked oligosaccharides begins on the cytosolic side of the endoplasmic reticulum membrane and finishes in its lumen. The sequential addition of sugars to dolichol pyrophosphate produces dolichol-linked oligosaccharides containing fourteen sugars, including two GlcNAcs, nine mannoses and three glucoses. Once assembled, the oligosaccharide is transferred from the lipid to nascent proteins by oligosaccharyltransferases. In the lumen of the endoplasmic reticulum, adds the third and last glucose residue from dolichyl phosphate glucose (Dol-P-Glc) onto the lipid-linked oligosaccharide intermediate Glc(2)Man(9)GlcNAc(2)-PP-Dol to produce Glc(3)Man(9)GlcNAc(2)-PP-Dol.</text>
</comment>
<dbReference type="PIRSF" id="PIRSF028810">
    <property type="entry name" value="Alpha1_2_glucosyltferase_Alg10"/>
    <property type="match status" value="1"/>
</dbReference>
<keyword evidence="7 15" id="KW-0808">Transferase</keyword>
<evidence type="ECO:0000256" key="5">
    <source>
        <dbReference type="ARBA" id="ARBA00018512"/>
    </source>
</evidence>
<dbReference type="GO" id="GO:0106073">
    <property type="term" value="F:dolichyl pyrophosphate Glc2Man9GlcNAc2 alpha-1,2-glucosyltransferase activity"/>
    <property type="evidence" value="ECO:0007669"/>
    <property type="project" value="UniProtKB-UniRule"/>
</dbReference>
<evidence type="ECO:0000256" key="2">
    <source>
        <dbReference type="ARBA" id="ARBA00004922"/>
    </source>
</evidence>
<evidence type="ECO:0000256" key="1">
    <source>
        <dbReference type="ARBA" id="ARBA00004477"/>
    </source>
</evidence>
<evidence type="ECO:0000256" key="9">
    <source>
        <dbReference type="ARBA" id="ARBA00022824"/>
    </source>
</evidence>
<dbReference type="PANTHER" id="PTHR12989:SF10">
    <property type="entry name" value="DOL-P-GLC:GLC(2)MAN(9)GLCNAC(2)-PP-DOL ALPHA-1,2-GLUCOSYLTRANSFERASE-RELATED"/>
    <property type="match status" value="1"/>
</dbReference>
<keyword evidence="10 14" id="KW-1133">Transmembrane helix</keyword>
<reference evidence="15" key="1">
    <citation type="submission" date="2014-08" db="EMBL/GenBank/DDBJ databases">
        <authorList>
            <person name="Sharma Rahul"/>
            <person name="Thines Marco"/>
        </authorList>
    </citation>
    <scope>NUCLEOTIDE SEQUENCE</scope>
</reference>
<dbReference type="PANTHER" id="PTHR12989">
    <property type="entry name" value="ALPHA-1,2-GLUCOSYLTRANSFERASE ALG10"/>
    <property type="match status" value="1"/>
</dbReference>
<accession>A0A0F7SLL0</accession>
<evidence type="ECO:0000313" key="15">
    <source>
        <dbReference type="EMBL" id="CDZ98588.1"/>
    </source>
</evidence>
<evidence type="ECO:0000256" key="4">
    <source>
        <dbReference type="ARBA" id="ARBA00011967"/>
    </source>
</evidence>
<comment type="pathway">
    <text evidence="2">Protein modification; protein glycosylation.</text>
</comment>
<organism evidence="15">
    <name type="scientific">Phaffia rhodozyma</name>
    <name type="common">Yeast</name>
    <name type="synonym">Xanthophyllomyces dendrorhous</name>
    <dbReference type="NCBI Taxonomy" id="264483"/>
    <lineage>
        <taxon>Eukaryota</taxon>
        <taxon>Fungi</taxon>
        <taxon>Dikarya</taxon>
        <taxon>Basidiomycota</taxon>
        <taxon>Agaricomycotina</taxon>
        <taxon>Tremellomycetes</taxon>
        <taxon>Cystofilobasidiales</taxon>
        <taxon>Mrakiaceae</taxon>
        <taxon>Phaffia</taxon>
    </lineage>
</organism>
<proteinExistence type="inferred from homology"/>
<feature type="transmembrane region" description="Helical" evidence="14">
    <location>
        <begin position="373"/>
        <end position="393"/>
    </location>
</feature>
<dbReference type="GO" id="GO:0005789">
    <property type="term" value="C:endoplasmic reticulum membrane"/>
    <property type="evidence" value="ECO:0007669"/>
    <property type="project" value="UniProtKB-SubCell"/>
</dbReference>
<evidence type="ECO:0000256" key="8">
    <source>
        <dbReference type="ARBA" id="ARBA00022692"/>
    </source>
</evidence>
<keyword evidence="11 14" id="KW-0472">Membrane</keyword>
<sequence>MGSVSSPYVLYATFTILAFALVQVELPDPYMDEIFHVPQAQRYCTGDYFTWDPKLTTPPGLYILSVIPAKVFHISCTTEYLRGTNLVLSLLLPAIIRFVLSTFPPRTSSTSTSLQVSSSANTLESVSIALFPATWFFGNLYYTDLGSLVLVLLSWGMARKERFWVSSLVGLLSLAFRQTNVIWMIFIFAVSVLHELDVVQDLERSRAMTINGRTRRQAEKERDELTIGEILSETIKIPSRLLTSWKELMPVAVPYIPTLIAFGAFIRWNGGIVLGHKEMHEATLHFPQLGYFLAFATLLGWPILLDRGVTELLKRAIKDGFGGIRQALTTSVLTRVTMLAIKHTTIVHPFLLADNRHYAFYVWRRVINPFPAARFLLGVGYVGCAIIWAGRLFRTQPPLTVLGLFTATLLTLTPSPLIEPRYFLIPFTILRILASPSPLPSVSAASESKPVDGVASTTVSTSTSTKRTAKLDADDKKRRIIIVELLSYTFINILTLTVFLTVKFKWDSEPGEEYIGVV</sequence>
<keyword evidence="8 14" id="KW-0812">Transmembrane</keyword>
<comment type="catalytic activity">
    <reaction evidence="13">
        <text>an alpha-D-Glc-(1-&gt;3)-alpha-D-Glc-(1-&gt;3)-alpha-D-Man-(1-&gt;2)-alpha-D-Man-(1-&gt;2)-alpha-D-Man-(1-&gt;3)-[alpha-D-Man-(1-&gt;2)-alpha-D-Man-(1-&gt;3)-[alpha-D-Man-(1-&gt;2)-alpha-D-Man-(1-&gt;6)]-alpha-D-Man-(1-&gt;6)]-beta-D-Man-(1-&gt;4)-beta-D-GlcNAc-(1-&gt;4)-alpha-D-GlcNAc-diphospho-di-trans,poly-cis-dolichol + a di-trans,poly-cis-dolichyl beta-D-glucosyl phosphate = a alpha-D-Glc-(1-&gt;2)-alpha-D-Glc-(1-&gt;3)-alpha-D-Glc-(1-&gt;3)-alpha-D-Man-(1-&gt;2)-alpha-D-Man-(1-&gt;2)-alpha-D-Man-(1-&gt;3)-[alpha-D-Man-(1-&gt;2)-alpha-D-Man-(1-&gt;3)-[alpha-D-Man-(1-&gt;2)-alpha-D-Man-(1-&gt;6)]-alpha-D-Man-(1-&gt;6)]-beta-D-Man-(1-&gt;4)-beta-D-GlcNAc-(1-&gt;4)-alpha-D-GlcNAc-diphospho-di-trans,poly-cis-dolichol + a di-trans,poly-cis-dolichyl phosphate + H(+)</text>
        <dbReference type="Rhea" id="RHEA:29543"/>
        <dbReference type="Rhea" id="RHEA-COMP:19498"/>
        <dbReference type="Rhea" id="RHEA-COMP:19502"/>
        <dbReference type="Rhea" id="RHEA-COMP:19512"/>
        <dbReference type="Rhea" id="RHEA-COMP:19522"/>
        <dbReference type="ChEBI" id="CHEBI:15378"/>
        <dbReference type="ChEBI" id="CHEBI:57525"/>
        <dbReference type="ChEBI" id="CHEBI:57683"/>
        <dbReference type="ChEBI" id="CHEBI:132522"/>
        <dbReference type="ChEBI" id="CHEBI:132523"/>
        <dbReference type="EC" id="2.4.1.256"/>
    </reaction>
    <physiologicalReaction direction="left-to-right" evidence="13">
        <dbReference type="Rhea" id="RHEA:29544"/>
    </physiologicalReaction>
</comment>
<protein>
    <recommendedName>
        <fullName evidence="5 14">Dol-P-Glc:Glc(2)Man(9)GlcNAc(2)-PP-Dol alpha-1,2-glucosyltransferase</fullName>
        <ecNumber evidence="4 14">2.4.1.256</ecNumber>
    </recommendedName>
</protein>
<evidence type="ECO:0000256" key="11">
    <source>
        <dbReference type="ARBA" id="ARBA00023136"/>
    </source>
</evidence>
<feature type="transmembrane region" description="Helical" evidence="14">
    <location>
        <begin position="140"/>
        <end position="158"/>
    </location>
</feature>
<feature type="transmembrane region" description="Helical" evidence="14">
    <location>
        <begin position="80"/>
        <end position="100"/>
    </location>
</feature>
<evidence type="ECO:0000256" key="10">
    <source>
        <dbReference type="ARBA" id="ARBA00022989"/>
    </source>
</evidence>
<dbReference type="EMBL" id="LN483345">
    <property type="protein sequence ID" value="CDZ98588.1"/>
    <property type="molecule type" value="Genomic_DNA"/>
</dbReference>
<evidence type="ECO:0000256" key="12">
    <source>
        <dbReference type="ARBA" id="ARBA00044727"/>
    </source>
</evidence>
<feature type="transmembrane region" description="Helical" evidence="14">
    <location>
        <begin position="248"/>
        <end position="268"/>
    </location>
</feature>